<evidence type="ECO:0000313" key="8">
    <source>
        <dbReference type="EMBL" id="CAF4234685.1"/>
    </source>
</evidence>
<organism evidence="3 9">
    <name type="scientific">Adineta steineri</name>
    <dbReference type="NCBI Taxonomy" id="433720"/>
    <lineage>
        <taxon>Eukaryota</taxon>
        <taxon>Metazoa</taxon>
        <taxon>Spiralia</taxon>
        <taxon>Gnathifera</taxon>
        <taxon>Rotifera</taxon>
        <taxon>Eurotatoria</taxon>
        <taxon>Bdelloidea</taxon>
        <taxon>Adinetida</taxon>
        <taxon>Adinetidae</taxon>
        <taxon>Adineta</taxon>
    </lineage>
</organism>
<dbReference type="EMBL" id="CAJNON010000560">
    <property type="protein sequence ID" value="CAF1316536.1"/>
    <property type="molecule type" value="Genomic_DNA"/>
</dbReference>
<gene>
    <name evidence="3" type="ORF">IZO911_LOCUS15301</name>
    <name evidence="4" type="ORF">JYZ213_LOCUS31527</name>
    <name evidence="8" type="ORF">KXQ929_LOCUS41929</name>
    <name evidence="6" type="ORF">OKA104_LOCUS2045</name>
    <name evidence="7" type="ORF">OXD698_LOCUS18295</name>
    <name evidence="5" type="ORF">VCS650_LOCUS31895</name>
</gene>
<protein>
    <submittedName>
        <fullName evidence="3">Uncharacterized protein</fullName>
    </submittedName>
</protein>
<dbReference type="Proteomes" id="UP000663860">
    <property type="component" value="Unassembled WGS sequence"/>
</dbReference>
<evidence type="ECO:0000313" key="4">
    <source>
        <dbReference type="EMBL" id="CAF1286476.1"/>
    </source>
</evidence>
<feature type="region of interest" description="Disordered" evidence="1">
    <location>
        <begin position="1"/>
        <end position="24"/>
    </location>
</feature>
<evidence type="ECO:0000256" key="2">
    <source>
        <dbReference type="SAM" id="Phobius"/>
    </source>
</evidence>
<dbReference type="AlphaFoldDB" id="A0A814DFR6"/>
<sequence>METMKHDSESTTVSSNNELTDNNNQQHSLWRSFGKKAAIYNSGAVLLGLGAVPTLLSLAGFAGPTITLGSWAALWQSTHCLPSVFAFVQSVSATGVAANFIAAAGACAATPTAYFIAKKDKNEEKKKNMPELISKL</sequence>
<evidence type="ECO:0000313" key="5">
    <source>
        <dbReference type="EMBL" id="CAF1316536.1"/>
    </source>
</evidence>
<feature type="transmembrane region" description="Helical" evidence="2">
    <location>
        <begin position="96"/>
        <end position="117"/>
    </location>
</feature>
<dbReference type="Proteomes" id="UP000663844">
    <property type="component" value="Unassembled WGS sequence"/>
</dbReference>
<evidence type="ECO:0000313" key="6">
    <source>
        <dbReference type="EMBL" id="CAF3510992.1"/>
    </source>
</evidence>
<comment type="caution">
    <text evidence="3">The sequence shown here is derived from an EMBL/GenBank/DDBJ whole genome shotgun (WGS) entry which is preliminary data.</text>
</comment>
<dbReference type="OrthoDB" id="10440915at2759"/>
<feature type="compositionally biased region" description="Polar residues" evidence="1">
    <location>
        <begin position="10"/>
        <end position="24"/>
    </location>
</feature>
<dbReference type="Proteomes" id="UP000663845">
    <property type="component" value="Unassembled WGS sequence"/>
</dbReference>
<evidence type="ECO:0000313" key="3">
    <source>
        <dbReference type="EMBL" id="CAF0956482.1"/>
    </source>
</evidence>
<reference evidence="3" key="1">
    <citation type="submission" date="2021-02" db="EMBL/GenBank/DDBJ databases">
        <authorList>
            <person name="Nowell W R."/>
        </authorList>
    </citation>
    <scope>NUCLEOTIDE SEQUENCE</scope>
</reference>
<dbReference type="Gene3D" id="6.10.110.10">
    <property type="match status" value="1"/>
</dbReference>
<keyword evidence="2" id="KW-0472">Membrane</keyword>
<dbReference type="EMBL" id="CAJOAY010000054">
    <property type="protein sequence ID" value="CAF3510992.1"/>
    <property type="molecule type" value="Genomic_DNA"/>
</dbReference>
<accession>A0A814DFR6</accession>
<dbReference type="Proteomes" id="UP000663891">
    <property type="component" value="Unassembled WGS sequence"/>
</dbReference>
<name>A0A814DFR6_9BILA</name>
<dbReference type="InterPro" id="IPR038213">
    <property type="entry name" value="IFI6/IFI27-like_sf"/>
</dbReference>
<dbReference type="EMBL" id="CAJOAZ010001346">
    <property type="protein sequence ID" value="CAF3801713.1"/>
    <property type="molecule type" value="Genomic_DNA"/>
</dbReference>
<dbReference type="Proteomes" id="UP000663868">
    <property type="component" value="Unassembled WGS sequence"/>
</dbReference>
<feature type="transmembrane region" description="Helical" evidence="2">
    <location>
        <begin position="38"/>
        <end position="62"/>
    </location>
</feature>
<evidence type="ECO:0000313" key="9">
    <source>
        <dbReference type="Proteomes" id="UP000663860"/>
    </source>
</evidence>
<evidence type="ECO:0000256" key="1">
    <source>
        <dbReference type="SAM" id="MobiDB-lite"/>
    </source>
</evidence>
<dbReference type="Proteomes" id="UP000663881">
    <property type="component" value="Unassembled WGS sequence"/>
</dbReference>
<keyword evidence="2" id="KW-1133">Transmembrane helix</keyword>
<dbReference type="EMBL" id="CAJNOE010000131">
    <property type="protein sequence ID" value="CAF0956482.1"/>
    <property type="molecule type" value="Genomic_DNA"/>
</dbReference>
<keyword evidence="2" id="KW-0812">Transmembrane</keyword>
<dbReference type="EMBL" id="CAJNOG010000535">
    <property type="protein sequence ID" value="CAF1286476.1"/>
    <property type="molecule type" value="Genomic_DNA"/>
</dbReference>
<evidence type="ECO:0000313" key="7">
    <source>
        <dbReference type="EMBL" id="CAF3801713.1"/>
    </source>
</evidence>
<dbReference type="EMBL" id="CAJOBB010009825">
    <property type="protein sequence ID" value="CAF4234685.1"/>
    <property type="molecule type" value="Genomic_DNA"/>
</dbReference>
<proteinExistence type="predicted"/>